<keyword evidence="1" id="KW-0472">Membrane</keyword>
<name>A0AAV5UAF1_9BILA</name>
<dbReference type="Proteomes" id="UP001432027">
    <property type="component" value="Unassembled WGS sequence"/>
</dbReference>
<organism evidence="2 3">
    <name type="scientific">Pristionchus entomophagus</name>
    <dbReference type="NCBI Taxonomy" id="358040"/>
    <lineage>
        <taxon>Eukaryota</taxon>
        <taxon>Metazoa</taxon>
        <taxon>Ecdysozoa</taxon>
        <taxon>Nematoda</taxon>
        <taxon>Chromadorea</taxon>
        <taxon>Rhabditida</taxon>
        <taxon>Rhabditina</taxon>
        <taxon>Diplogasteromorpha</taxon>
        <taxon>Diplogasteroidea</taxon>
        <taxon>Neodiplogasteridae</taxon>
        <taxon>Pristionchus</taxon>
    </lineage>
</organism>
<reference evidence="2" key="1">
    <citation type="submission" date="2023-10" db="EMBL/GenBank/DDBJ databases">
        <title>Genome assembly of Pristionchus species.</title>
        <authorList>
            <person name="Yoshida K."/>
            <person name="Sommer R.J."/>
        </authorList>
    </citation>
    <scope>NUCLEOTIDE SEQUENCE</scope>
    <source>
        <strain evidence="2">RS0144</strain>
    </source>
</reference>
<keyword evidence="1" id="KW-1133">Transmembrane helix</keyword>
<sequence length="148" mass="16236">PGGAVRGIQASRLELRTLVRVEQPFADENVEVLDDALTALLHIILLSSSRSALHGHLIIACHVVVACVSIRVLKSWSIDGLLLCCLSLALIEKFLVLCFYLGCVLEYHVVYVVRLDQNIIATVPALVVNRVAVSTVHLVLLHRLDLGR</sequence>
<keyword evidence="3" id="KW-1185">Reference proteome</keyword>
<evidence type="ECO:0008006" key="4">
    <source>
        <dbReference type="Google" id="ProtNLM"/>
    </source>
</evidence>
<protein>
    <recommendedName>
        <fullName evidence="4">G protein-coupled receptor</fullName>
    </recommendedName>
</protein>
<evidence type="ECO:0000256" key="1">
    <source>
        <dbReference type="SAM" id="Phobius"/>
    </source>
</evidence>
<feature type="transmembrane region" description="Helical" evidence="1">
    <location>
        <begin position="119"/>
        <end position="141"/>
    </location>
</feature>
<accession>A0AAV5UAF1</accession>
<keyword evidence="1" id="KW-0812">Transmembrane</keyword>
<comment type="caution">
    <text evidence="2">The sequence shown here is derived from an EMBL/GenBank/DDBJ whole genome shotgun (WGS) entry which is preliminary data.</text>
</comment>
<evidence type="ECO:0000313" key="3">
    <source>
        <dbReference type="Proteomes" id="UP001432027"/>
    </source>
</evidence>
<dbReference type="AlphaFoldDB" id="A0AAV5UAF1"/>
<proteinExistence type="predicted"/>
<dbReference type="EMBL" id="BTSX01000006">
    <property type="protein sequence ID" value="GMT03859.1"/>
    <property type="molecule type" value="Genomic_DNA"/>
</dbReference>
<feature type="transmembrane region" description="Helical" evidence="1">
    <location>
        <begin position="53"/>
        <end position="73"/>
    </location>
</feature>
<evidence type="ECO:0000313" key="2">
    <source>
        <dbReference type="EMBL" id="GMT03859.1"/>
    </source>
</evidence>
<gene>
    <name evidence="2" type="ORF">PENTCL1PPCAC_26033</name>
</gene>
<feature type="transmembrane region" description="Helical" evidence="1">
    <location>
        <begin position="80"/>
        <end position="107"/>
    </location>
</feature>
<feature type="non-terminal residue" evidence="2">
    <location>
        <position position="148"/>
    </location>
</feature>
<feature type="non-terminal residue" evidence="2">
    <location>
        <position position="1"/>
    </location>
</feature>